<dbReference type="InterPro" id="IPR043428">
    <property type="entry name" value="LivM-like"/>
</dbReference>
<protein>
    <recommendedName>
        <fullName evidence="12">ABC transporter permease</fullName>
    </recommendedName>
</protein>
<comment type="similarity">
    <text evidence="8">Belongs to the binding-protein-dependent transport system permease family. LivHM subfamily.</text>
</comment>
<feature type="transmembrane region" description="Helical" evidence="9">
    <location>
        <begin position="216"/>
        <end position="233"/>
    </location>
</feature>
<evidence type="ECO:0008006" key="12">
    <source>
        <dbReference type="Google" id="ProtNLM"/>
    </source>
</evidence>
<keyword evidence="11" id="KW-1185">Reference proteome</keyword>
<keyword evidence="2" id="KW-0813">Transport</keyword>
<comment type="subcellular location">
    <subcellularLocation>
        <location evidence="1">Cell membrane</location>
        <topology evidence="1">Multi-pass membrane protein</topology>
    </subcellularLocation>
</comment>
<sequence>MSDYLPFLVLGITTGSIYALAAMGLVVTYTTSGVFNFAHGTVAMVSAYAYYTLTVDWGLPPELAVFVVVLGLGPAIGIVVDRALFRRLQGAGSAAYVVVSIGLLVALQGLVIILYGPTSKPVPAIFPEKVVDMGAVNVGYDQIAITTIAAGLGLGLALFFKRTQIGLDMRAVVDDPQLAELTGANASRTTTLAWMLGSSFASLAGVLLAPTLGADALVLILLVVQAFGAAALGRLVSLPIAYAGALALGVLGQLSIKWVSTYASDQTWLAGLPQALPFIALFTVLVLSKKGSFKELTKSVQPRSTTATLAPGSRRFPVGVLTAIVAVALIVPSIATDSRTTTATTALAMLIMFSSLSLLLGLSRQISLCHAVFVALGATTLGHLQADGWPFLPAMLVAGLIVVPIAGLLAIPAIRLSGLFLALATFGFGVLFQNLLYNTSWVFGTSGQVAIQRPTWFGNVLDGTNEFYFFVLAIAVVSVVAIELVRATRLGRLLRATADSNVAVETLGINTTAARTVVFCVSGFFAAIAGALLSAQVTTVGTSSYSFFQSLTWVAVLVAAGSATLGGAALATVMMVAIPAFFTDADVINYQTMFFGIGAILLAQAPNGLVGLVTNLPNTRLWGRLADEGPARVGAHATRRRQRLAAGPVRGATGGAR</sequence>
<keyword evidence="3" id="KW-1003">Cell membrane</keyword>
<evidence type="ECO:0000256" key="7">
    <source>
        <dbReference type="ARBA" id="ARBA00023136"/>
    </source>
</evidence>
<feature type="transmembrane region" description="Helical" evidence="9">
    <location>
        <begin position="192"/>
        <end position="210"/>
    </location>
</feature>
<feature type="transmembrane region" description="Helical" evidence="9">
    <location>
        <begin position="516"/>
        <end position="533"/>
    </location>
</feature>
<organism evidence="10 11">
    <name type="scientific">Sporichthya brevicatena</name>
    <dbReference type="NCBI Taxonomy" id="171442"/>
    <lineage>
        <taxon>Bacteria</taxon>
        <taxon>Bacillati</taxon>
        <taxon>Actinomycetota</taxon>
        <taxon>Actinomycetes</taxon>
        <taxon>Sporichthyales</taxon>
        <taxon>Sporichthyaceae</taxon>
        <taxon>Sporichthya</taxon>
    </lineage>
</organism>
<feature type="transmembrane region" description="Helical" evidence="9">
    <location>
        <begin position="240"/>
        <end position="256"/>
    </location>
</feature>
<feature type="transmembrane region" description="Helical" evidence="9">
    <location>
        <begin position="138"/>
        <end position="160"/>
    </location>
</feature>
<evidence type="ECO:0000256" key="2">
    <source>
        <dbReference type="ARBA" id="ARBA00022448"/>
    </source>
</evidence>
<dbReference type="CDD" id="cd06582">
    <property type="entry name" value="TM_PBP1_LivH_like"/>
    <property type="match status" value="1"/>
</dbReference>
<feature type="transmembrane region" description="Helical" evidence="9">
    <location>
        <begin position="316"/>
        <end position="335"/>
    </location>
</feature>
<dbReference type="PANTHER" id="PTHR11795">
    <property type="entry name" value="BRANCHED-CHAIN AMINO ACID TRANSPORT SYSTEM PERMEASE PROTEIN LIVH"/>
    <property type="match status" value="1"/>
</dbReference>
<dbReference type="Proteomes" id="UP001500957">
    <property type="component" value="Unassembled WGS sequence"/>
</dbReference>
<comment type="caution">
    <text evidence="10">The sequence shown here is derived from an EMBL/GenBank/DDBJ whole genome shotgun (WGS) entry which is preliminary data.</text>
</comment>
<dbReference type="CDD" id="cd06581">
    <property type="entry name" value="TM_PBP1_LivM_like"/>
    <property type="match status" value="1"/>
</dbReference>
<dbReference type="EMBL" id="BAAAHE010000019">
    <property type="protein sequence ID" value="GAA0621450.1"/>
    <property type="molecule type" value="Genomic_DNA"/>
</dbReference>
<feature type="transmembrane region" description="Helical" evidence="9">
    <location>
        <begin position="467"/>
        <end position="485"/>
    </location>
</feature>
<keyword evidence="4 9" id="KW-0812">Transmembrane</keyword>
<accession>A0ABN1GWC6</accession>
<feature type="transmembrane region" description="Helical" evidence="9">
    <location>
        <begin position="418"/>
        <end position="437"/>
    </location>
</feature>
<dbReference type="PANTHER" id="PTHR11795:SF451">
    <property type="entry name" value="ABC TRANSPORTER PERMEASE PROTEIN"/>
    <property type="match status" value="1"/>
</dbReference>
<evidence type="ECO:0000256" key="9">
    <source>
        <dbReference type="SAM" id="Phobius"/>
    </source>
</evidence>
<evidence type="ECO:0000256" key="6">
    <source>
        <dbReference type="ARBA" id="ARBA00022989"/>
    </source>
</evidence>
<evidence type="ECO:0000256" key="8">
    <source>
        <dbReference type="ARBA" id="ARBA00037998"/>
    </source>
</evidence>
<feature type="transmembrane region" description="Helical" evidence="9">
    <location>
        <begin position="594"/>
        <end position="614"/>
    </location>
</feature>
<proteinExistence type="inferred from homology"/>
<feature type="transmembrane region" description="Helical" evidence="9">
    <location>
        <begin position="553"/>
        <end position="582"/>
    </location>
</feature>
<dbReference type="RefSeq" id="WP_344605199.1">
    <property type="nucleotide sequence ID" value="NZ_BAAAHE010000019.1"/>
</dbReference>
<dbReference type="InterPro" id="IPR052157">
    <property type="entry name" value="BCAA_transport_permease"/>
</dbReference>
<evidence type="ECO:0000256" key="5">
    <source>
        <dbReference type="ARBA" id="ARBA00022970"/>
    </source>
</evidence>
<feature type="transmembrane region" description="Helical" evidence="9">
    <location>
        <begin position="268"/>
        <end position="288"/>
    </location>
</feature>
<feature type="transmembrane region" description="Helical" evidence="9">
    <location>
        <begin position="63"/>
        <end position="84"/>
    </location>
</feature>
<name>A0ABN1GWC6_9ACTN</name>
<dbReference type="Pfam" id="PF02653">
    <property type="entry name" value="BPD_transp_2"/>
    <property type="match status" value="2"/>
</dbReference>
<feature type="transmembrane region" description="Helical" evidence="9">
    <location>
        <begin position="34"/>
        <end position="51"/>
    </location>
</feature>
<feature type="transmembrane region" description="Helical" evidence="9">
    <location>
        <begin position="368"/>
        <end position="385"/>
    </location>
</feature>
<evidence type="ECO:0000256" key="4">
    <source>
        <dbReference type="ARBA" id="ARBA00022692"/>
    </source>
</evidence>
<evidence type="ECO:0000256" key="1">
    <source>
        <dbReference type="ARBA" id="ARBA00004651"/>
    </source>
</evidence>
<keyword evidence="5" id="KW-0029">Amino-acid transport</keyword>
<evidence type="ECO:0000256" key="3">
    <source>
        <dbReference type="ARBA" id="ARBA00022475"/>
    </source>
</evidence>
<keyword evidence="7 9" id="KW-0472">Membrane</keyword>
<keyword evidence="6 9" id="KW-1133">Transmembrane helix</keyword>
<dbReference type="InterPro" id="IPR001851">
    <property type="entry name" value="ABC_transp_permease"/>
</dbReference>
<evidence type="ECO:0000313" key="11">
    <source>
        <dbReference type="Proteomes" id="UP001500957"/>
    </source>
</evidence>
<feature type="transmembrane region" description="Helical" evidence="9">
    <location>
        <begin position="391"/>
        <end position="411"/>
    </location>
</feature>
<gene>
    <name evidence="10" type="ORF">GCM10009547_25210</name>
</gene>
<reference evidence="10 11" key="1">
    <citation type="journal article" date="2019" name="Int. J. Syst. Evol. Microbiol.">
        <title>The Global Catalogue of Microorganisms (GCM) 10K type strain sequencing project: providing services to taxonomists for standard genome sequencing and annotation.</title>
        <authorList>
            <consortium name="The Broad Institute Genomics Platform"/>
            <consortium name="The Broad Institute Genome Sequencing Center for Infectious Disease"/>
            <person name="Wu L."/>
            <person name="Ma J."/>
        </authorList>
    </citation>
    <scope>NUCLEOTIDE SEQUENCE [LARGE SCALE GENOMIC DNA]</scope>
    <source>
        <strain evidence="10 11">JCM 10671</strain>
    </source>
</reference>
<feature type="transmembrane region" description="Helical" evidence="9">
    <location>
        <begin position="6"/>
        <end position="27"/>
    </location>
</feature>
<feature type="transmembrane region" description="Helical" evidence="9">
    <location>
        <begin position="341"/>
        <end position="361"/>
    </location>
</feature>
<evidence type="ECO:0000313" key="10">
    <source>
        <dbReference type="EMBL" id="GAA0621450.1"/>
    </source>
</evidence>
<feature type="transmembrane region" description="Helical" evidence="9">
    <location>
        <begin position="96"/>
        <end position="118"/>
    </location>
</feature>